<evidence type="ECO:0000313" key="3">
    <source>
        <dbReference type="EMBL" id="CAD8130004.1"/>
    </source>
</evidence>
<dbReference type="Pfam" id="PF02752">
    <property type="entry name" value="Arrestin_C"/>
    <property type="match status" value="1"/>
</dbReference>
<dbReference type="PANTHER" id="PTHR11188:SF17">
    <property type="entry name" value="FI21816P1"/>
    <property type="match status" value="1"/>
</dbReference>
<dbReference type="InterPro" id="IPR050357">
    <property type="entry name" value="Arrestin_domain-protein"/>
</dbReference>
<dbReference type="EMBL" id="CAJJDN010000256">
    <property type="protein sequence ID" value="CAD8130004.1"/>
    <property type="molecule type" value="Genomic_DNA"/>
</dbReference>
<name>A0A8S1RU53_9CILI</name>
<organism evidence="3 4">
    <name type="scientific">Paramecium sonneborni</name>
    <dbReference type="NCBI Taxonomy" id="65129"/>
    <lineage>
        <taxon>Eukaryota</taxon>
        <taxon>Sar</taxon>
        <taxon>Alveolata</taxon>
        <taxon>Ciliophora</taxon>
        <taxon>Intramacronucleata</taxon>
        <taxon>Oligohymenophorea</taxon>
        <taxon>Peniculida</taxon>
        <taxon>Parameciidae</taxon>
        <taxon>Paramecium</taxon>
    </lineage>
</organism>
<dbReference type="InterPro" id="IPR011021">
    <property type="entry name" value="Arrestin-like_N"/>
</dbReference>
<gene>
    <name evidence="3" type="ORF">PSON_ATCC_30995.1.T2560002</name>
</gene>
<evidence type="ECO:0000259" key="2">
    <source>
        <dbReference type="Pfam" id="PF02752"/>
    </source>
</evidence>
<dbReference type="GO" id="GO:0015031">
    <property type="term" value="P:protein transport"/>
    <property type="evidence" value="ECO:0007669"/>
    <property type="project" value="TreeGrafter"/>
</dbReference>
<evidence type="ECO:0008006" key="5">
    <source>
        <dbReference type="Google" id="ProtNLM"/>
    </source>
</evidence>
<dbReference type="AlphaFoldDB" id="A0A8S1RU53"/>
<dbReference type="Proteomes" id="UP000692954">
    <property type="component" value="Unassembled WGS sequence"/>
</dbReference>
<keyword evidence="4" id="KW-1185">Reference proteome</keyword>
<reference evidence="3" key="1">
    <citation type="submission" date="2021-01" db="EMBL/GenBank/DDBJ databases">
        <authorList>
            <consortium name="Genoscope - CEA"/>
            <person name="William W."/>
        </authorList>
    </citation>
    <scope>NUCLEOTIDE SEQUENCE</scope>
</reference>
<dbReference type="PANTHER" id="PTHR11188">
    <property type="entry name" value="ARRESTIN DOMAIN CONTAINING PROTEIN"/>
    <property type="match status" value="1"/>
</dbReference>
<evidence type="ECO:0000313" key="4">
    <source>
        <dbReference type="Proteomes" id="UP000692954"/>
    </source>
</evidence>
<accession>A0A8S1RU53</accession>
<dbReference type="GO" id="GO:0005737">
    <property type="term" value="C:cytoplasm"/>
    <property type="evidence" value="ECO:0007669"/>
    <property type="project" value="TreeGrafter"/>
</dbReference>
<feature type="domain" description="Arrestin-like N-terminal" evidence="1">
    <location>
        <begin position="22"/>
        <end position="152"/>
    </location>
</feature>
<feature type="domain" description="Arrestin C-terminal-like" evidence="2">
    <location>
        <begin position="197"/>
        <end position="330"/>
    </location>
</feature>
<evidence type="ECO:0000259" key="1">
    <source>
        <dbReference type="Pfam" id="PF00339"/>
    </source>
</evidence>
<sequence>MGNSETKQKNTGISASQYGDILIKTDKSYYFSGEIVQGNIYLNVIKEGFPGCVIYLCVLGKEKCQWTETSTSTSTDSEGNTSESTTTYTYKGKSYIYSHKLELHNFQSPFLPLGQFVFPFQFQLFSHLPGSFYEKDLAKICYKVKASVNSKKPSYNSIISIQRLIIREPIRQITNNLTGAMLVHSEDCCCQSDEACRIKCKIDKNNYLPGDVVYLEINIDNLHLDVQLYSISIHLINILTLTDDSGRQNRQSSIVAKKEIQGVPPRSNEIKNVQFILRNNNSPLEIQPSANGHLVNSAYSLLIKANIETDSCCCKEDPSIQIPIQIVAIQPQNNDPFLDQPPDWNPQIFQIQKFYLTDSNKQKKNIVHSDQYNAQYKNNSIQHMQQQMQD</sequence>
<dbReference type="InterPro" id="IPR011022">
    <property type="entry name" value="Arrestin_C-like"/>
</dbReference>
<dbReference type="OrthoDB" id="289830at2759"/>
<proteinExistence type="predicted"/>
<dbReference type="Pfam" id="PF00339">
    <property type="entry name" value="Arrestin_N"/>
    <property type="match status" value="1"/>
</dbReference>
<protein>
    <recommendedName>
        <fullName evidence="5">Arrestin C-terminal-like domain-containing protein</fullName>
    </recommendedName>
</protein>
<comment type="caution">
    <text evidence="3">The sequence shown here is derived from an EMBL/GenBank/DDBJ whole genome shotgun (WGS) entry which is preliminary data.</text>
</comment>